<evidence type="ECO:0000313" key="2">
    <source>
        <dbReference type="Proteomes" id="UP000626092"/>
    </source>
</evidence>
<dbReference type="GO" id="GO:0004674">
    <property type="term" value="F:protein serine/threonine kinase activity"/>
    <property type="evidence" value="ECO:0007669"/>
    <property type="project" value="InterPro"/>
</dbReference>
<comment type="caution">
    <text evidence="1">The sequence shown here is derived from an EMBL/GenBank/DDBJ whole genome shotgun (WGS) entry which is preliminary data.</text>
</comment>
<dbReference type="Proteomes" id="UP000626092">
    <property type="component" value="Unassembled WGS sequence"/>
</dbReference>
<keyword evidence="2" id="KW-1185">Reference proteome</keyword>
<reference evidence="1" key="1">
    <citation type="submission" date="2019-11" db="EMBL/GenBank/DDBJ databases">
        <authorList>
            <person name="Liu Y."/>
            <person name="Hou J."/>
            <person name="Li T.-Q."/>
            <person name="Guan C.-H."/>
            <person name="Wu X."/>
            <person name="Wu H.-Z."/>
            <person name="Ling F."/>
            <person name="Zhang R."/>
            <person name="Shi X.-G."/>
            <person name="Ren J.-P."/>
            <person name="Chen E.-F."/>
            <person name="Sun J.-M."/>
        </authorList>
    </citation>
    <scope>NUCLEOTIDE SEQUENCE</scope>
    <source>
        <strain evidence="1">Adult_tree_wgs_1</strain>
        <tissue evidence="1">Leaves</tissue>
    </source>
</reference>
<proteinExistence type="predicted"/>
<name>A0A834LNB5_RHOSS</name>
<protein>
    <submittedName>
        <fullName evidence="1">Uncharacterized protein</fullName>
    </submittedName>
</protein>
<dbReference type="InterPro" id="IPR038980">
    <property type="entry name" value="ATM_plant"/>
</dbReference>
<dbReference type="PANTHER" id="PTHR37079:SF4">
    <property type="entry name" value="SERINE_THREONINE-PROTEIN KINASE ATM"/>
    <property type="match status" value="1"/>
</dbReference>
<evidence type="ECO:0000313" key="1">
    <source>
        <dbReference type="EMBL" id="KAF7141315.1"/>
    </source>
</evidence>
<accession>A0A834LNB5</accession>
<dbReference type="AlphaFoldDB" id="A0A834LNB5"/>
<dbReference type="GO" id="GO:0006974">
    <property type="term" value="P:DNA damage response"/>
    <property type="evidence" value="ECO:0007669"/>
    <property type="project" value="InterPro"/>
</dbReference>
<gene>
    <name evidence="1" type="ORF">RHSIM_Rhsim06G0125100</name>
</gene>
<sequence>MANVTSRDLQEIVSKLSSDKAKTREGLICHFQEGIKLLNTWLEGERSTGFVRYIGQKTALLKPSEIRHSESWPFLITLLTKCVTLEISSSKRQLPKLIFAKILCIVVQLVEDSSLSGC</sequence>
<organism evidence="1 2">
    <name type="scientific">Rhododendron simsii</name>
    <name type="common">Sims's rhododendron</name>
    <dbReference type="NCBI Taxonomy" id="118357"/>
    <lineage>
        <taxon>Eukaryota</taxon>
        <taxon>Viridiplantae</taxon>
        <taxon>Streptophyta</taxon>
        <taxon>Embryophyta</taxon>
        <taxon>Tracheophyta</taxon>
        <taxon>Spermatophyta</taxon>
        <taxon>Magnoliopsida</taxon>
        <taxon>eudicotyledons</taxon>
        <taxon>Gunneridae</taxon>
        <taxon>Pentapetalae</taxon>
        <taxon>asterids</taxon>
        <taxon>Ericales</taxon>
        <taxon>Ericaceae</taxon>
        <taxon>Ericoideae</taxon>
        <taxon>Rhodoreae</taxon>
        <taxon>Rhododendron</taxon>
    </lineage>
</organism>
<dbReference type="OrthoDB" id="381190at2759"/>
<dbReference type="PANTHER" id="PTHR37079">
    <property type="entry name" value="SERINE/THREONINE-PROTEIN KINASE ATM"/>
    <property type="match status" value="1"/>
</dbReference>
<dbReference type="EMBL" id="WJXA01000006">
    <property type="protein sequence ID" value="KAF7141315.1"/>
    <property type="molecule type" value="Genomic_DNA"/>
</dbReference>